<feature type="compositionally biased region" description="Gly residues" evidence="1">
    <location>
        <begin position="605"/>
        <end position="614"/>
    </location>
</feature>
<feature type="region of interest" description="Disordered" evidence="1">
    <location>
        <begin position="194"/>
        <end position="535"/>
    </location>
</feature>
<feature type="compositionally biased region" description="Pro residues" evidence="1">
    <location>
        <begin position="318"/>
        <end position="330"/>
    </location>
</feature>
<feature type="region of interest" description="Disordered" evidence="1">
    <location>
        <begin position="1"/>
        <end position="97"/>
    </location>
</feature>
<dbReference type="InterPro" id="IPR051412">
    <property type="entry name" value="Formin_Homology_Diaphanous_sf"/>
</dbReference>
<dbReference type="GO" id="GO:0005884">
    <property type="term" value="C:actin filament"/>
    <property type="evidence" value="ECO:0007669"/>
    <property type="project" value="TreeGrafter"/>
</dbReference>
<dbReference type="PANTHER" id="PTHR45691:SF6">
    <property type="entry name" value="PROTEIN DIAPHANOUS"/>
    <property type="match status" value="1"/>
</dbReference>
<dbReference type="OrthoDB" id="5594954at2759"/>
<dbReference type="OMA" id="DEMIVSP"/>
<protein>
    <submittedName>
        <fullName evidence="2">Uncharacterized protein</fullName>
    </submittedName>
</protein>
<feature type="compositionally biased region" description="Pro residues" evidence="1">
    <location>
        <begin position="426"/>
        <end position="436"/>
    </location>
</feature>
<dbReference type="VEuPathDB" id="FungiDB:AMAG_19825"/>
<feature type="compositionally biased region" description="Polar residues" evidence="1">
    <location>
        <begin position="236"/>
        <end position="248"/>
    </location>
</feature>
<organism evidence="2 3">
    <name type="scientific">Allomyces macrogynus (strain ATCC 38327)</name>
    <name type="common">Allomyces javanicus var. macrogynus</name>
    <dbReference type="NCBI Taxonomy" id="578462"/>
    <lineage>
        <taxon>Eukaryota</taxon>
        <taxon>Fungi</taxon>
        <taxon>Fungi incertae sedis</taxon>
        <taxon>Blastocladiomycota</taxon>
        <taxon>Blastocladiomycetes</taxon>
        <taxon>Blastocladiales</taxon>
        <taxon>Blastocladiaceae</taxon>
        <taxon>Allomyces</taxon>
    </lineage>
</organism>
<feature type="compositionally biased region" description="Acidic residues" evidence="1">
    <location>
        <begin position="475"/>
        <end position="491"/>
    </location>
</feature>
<dbReference type="AlphaFoldDB" id="A0A0L0T088"/>
<feature type="compositionally biased region" description="Basic and acidic residues" evidence="1">
    <location>
        <begin position="267"/>
        <end position="276"/>
    </location>
</feature>
<evidence type="ECO:0000256" key="1">
    <source>
        <dbReference type="SAM" id="MobiDB-lite"/>
    </source>
</evidence>
<feature type="compositionally biased region" description="Basic and acidic residues" evidence="1">
    <location>
        <begin position="55"/>
        <end position="71"/>
    </location>
</feature>
<feature type="compositionally biased region" description="Pro residues" evidence="1">
    <location>
        <begin position="501"/>
        <end position="511"/>
    </location>
</feature>
<reference evidence="3" key="2">
    <citation type="submission" date="2009-11" db="EMBL/GenBank/DDBJ databases">
        <title>The Genome Sequence of Allomyces macrogynus strain ATCC 38327.</title>
        <authorList>
            <consortium name="The Broad Institute Genome Sequencing Platform"/>
            <person name="Russ C."/>
            <person name="Cuomo C."/>
            <person name="Shea T."/>
            <person name="Young S.K."/>
            <person name="Zeng Q."/>
            <person name="Koehrsen M."/>
            <person name="Haas B."/>
            <person name="Borodovsky M."/>
            <person name="Guigo R."/>
            <person name="Alvarado L."/>
            <person name="Berlin A."/>
            <person name="Borenstein D."/>
            <person name="Chen Z."/>
            <person name="Engels R."/>
            <person name="Freedman E."/>
            <person name="Gellesch M."/>
            <person name="Goldberg J."/>
            <person name="Griggs A."/>
            <person name="Gujja S."/>
            <person name="Heiman D."/>
            <person name="Hepburn T."/>
            <person name="Howarth C."/>
            <person name="Jen D."/>
            <person name="Larson L."/>
            <person name="Lewis B."/>
            <person name="Mehta T."/>
            <person name="Park D."/>
            <person name="Pearson M."/>
            <person name="Roberts A."/>
            <person name="Saif S."/>
            <person name="Shenoy N."/>
            <person name="Sisk P."/>
            <person name="Stolte C."/>
            <person name="Sykes S."/>
            <person name="Walk T."/>
            <person name="White J."/>
            <person name="Yandava C."/>
            <person name="Burger G."/>
            <person name="Gray M.W."/>
            <person name="Holland P.W.H."/>
            <person name="King N."/>
            <person name="Lang F.B.F."/>
            <person name="Roger A.J."/>
            <person name="Ruiz-Trillo I."/>
            <person name="Lander E."/>
            <person name="Nusbaum C."/>
        </authorList>
    </citation>
    <scope>NUCLEOTIDE SEQUENCE [LARGE SCALE GENOMIC DNA]</scope>
    <source>
        <strain evidence="3">ATCC 38327</strain>
    </source>
</reference>
<dbReference type="PANTHER" id="PTHR45691">
    <property type="entry name" value="PROTEIN DIAPHANOUS"/>
    <property type="match status" value="1"/>
</dbReference>
<feature type="compositionally biased region" description="Polar residues" evidence="1">
    <location>
        <begin position="42"/>
        <end position="52"/>
    </location>
</feature>
<feature type="compositionally biased region" description="Basic and acidic residues" evidence="1">
    <location>
        <begin position="345"/>
        <end position="365"/>
    </location>
</feature>
<dbReference type="EMBL" id="GG745355">
    <property type="protein sequence ID" value="KNE67989.1"/>
    <property type="molecule type" value="Genomic_DNA"/>
</dbReference>
<evidence type="ECO:0000313" key="2">
    <source>
        <dbReference type="EMBL" id="KNE67989.1"/>
    </source>
</evidence>
<evidence type="ECO:0000313" key="3">
    <source>
        <dbReference type="Proteomes" id="UP000054350"/>
    </source>
</evidence>
<keyword evidence="3" id="KW-1185">Reference proteome</keyword>
<dbReference type="Proteomes" id="UP000054350">
    <property type="component" value="Unassembled WGS sequence"/>
</dbReference>
<feature type="compositionally biased region" description="Pro residues" evidence="1">
    <location>
        <begin position="79"/>
        <end position="92"/>
    </location>
</feature>
<feature type="region of interest" description="Disordered" evidence="1">
    <location>
        <begin position="592"/>
        <end position="643"/>
    </location>
</feature>
<gene>
    <name evidence="2" type="ORF">AMAG_19825</name>
</gene>
<accession>A0A0L0T088</accession>
<feature type="compositionally biased region" description="Polar residues" evidence="1">
    <location>
        <begin position="19"/>
        <end position="35"/>
    </location>
</feature>
<feature type="compositionally biased region" description="Polar residues" evidence="1">
    <location>
        <begin position="281"/>
        <end position="299"/>
    </location>
</feature>
<proteinExistence type="predicted"/>
<feature type="compositionally biased region" description="Low complexity" evidence="1">
    <location>
        <begin position="331"/>
        <end position="342"/>
    </location>
</feature>
<feature type="compositionally biased region" description="Pro residues" evidence="1">
    <location>
        <begin position="196"/>
        <end position="208"/>
    </location>
</feature>
<reference evidence="2 3" key="1">
    <citation type="submission" date="2009-11" db="EMBL/GenBank/DDBJ databases">
        <title>Annotation of Allomyces macrogynus ATCC 38327.</title>
        <authorList>
            <consortium name="The Broad Institute Genome Sequencing Platform"/>
            <person name="Russ C."/>
            <person name="Cuomo C."/>
            <person name="Burger G."/>
            <person name="Gray M.W."/>
            <person name="Holland P.W.H."/>
            <person name="King N."/>
            <person name="Lang F.B.F."/>
            <person name="Roger A.J."/>
            <person name="Ruiz-Trillo I."/>
            <person name="Young S.K."/>
            <person name="Zeng Q."/>
            <person name="Gargeya S."/>
            <person name="Fitzgerald M."/>
            <person name="Haas B."/>
            <person name="Abouelleil A."/>
            <person name="Alvarado L."/>
            <person name="Arachchi H.M."/>
            <person name="Berlin A."/>
            <person name="Chapman S.B."/>
            <person name="Gearin G."/>
            <person name="Goldberg J."/>
            <person name="Griggs A."/>
            <person name="Gujja S."/>
            <person name="Hansen M."/>
            <person name="Heiman D."/>
            <person name="Howarth C."/>
            <person name="Larimer J."/>
            <person name="Lui A."/>
            <person name="MacDonald P.J.P."/>
            <person name="McCowen C."/>
            <person name="Montmayeur A."/>
            <person name="Murphy C."/>
            <person name="Neiman D."/>
            <person name="Pearson M."/>
            <person name="Priest M."/>
            <person name="Roberts A."/>
            <person name="Saif S."/>
            <person name="Shea T."/>
            <person name="Sisk P."/>
            <person name="Stolte C."/>
            <person name="Sykes S."/>
            <person name="Wortman J."/>
            <person name="Nusbaum C."/>
            <person name="Birren B."/>
        </authorList>
    </citation>
    <scope>NUCLEOTIDE SEQUENCE [LARGE SCALE GENOMIC DNA]</scope>
    <source>
        <strain evidence="2 3">ATCC 38327</strain>
    </source>
</reference>
<name>A0A0L0T088_ALLM3</name>
<feature type="compositionally biased region" description="Low complexity" evidence="1">
    <location>
        <begin position="383"/>
        <end position="393"/>
    </location>
</feature>
<feature type="compositionally biased region" description="Low complexity" evidence="1">
    <location>
        <begin position="400"/>
        <end position="425"/>
    </location>
</feature>
<feature type="compositionally biased region" description="Basic and acidic residues" evidence="1">
    <location>
        <begin position="216"/>
        <end position="234"/>
    </location>
</feature>
<dbReference type="GO" id="GO:0030041">
    <property type="term" value="P:actin filament polymerization"/>
    <property type="evidence" value="ECO:0007669"/>
    <property type="project" value="TreeGrafter"/>
</dbReference>
<sequence length="643" mass="68756">MDSTNATDIEAVENPPAAQATTDTEPKSNDQSQQVEDAAESVQFNDQNSVQPDNPFRRRSDEPAPIPERRCPTCKQSSPRPPKPDPTPPPAAPAHNHALTGANAAPLWIRAFYNQKIKSLKVDHAKTASVAQVRRELEALYAADPGVPLPRLRLEYLGDEDRMPLDSREHWHQALELVELRERAHLHVFCIDDPLRPPTPDEPPPAPEEPSAVVEAPHDVEEPTLKLQDRERALSTDGQPESTQSATPNVDHPPLELQSASPPLHSVSDEPPRLADDPAPDSNSIVTSDSPGPTTTTVGSDPNCDSSDSLDDDNPILLEPPDPVPPPPGPSRSSPPRSRTAPLRPPRDWDFSTNPRDLRDPEYEARLSLINPRDPLPPPPQTAPSAPTGSAPPRMRPRRASTSSSASSSTASSRSVSPARGSPVVVVPPPAPPAPMPLKSALKKRVSFSGDAAAKPFDRVPPLPQTRRINRISEEEGDDGDEVDGGVDDGGEEVRGRSMSFPPPPPPPDLPPVIGRSRSTSPEGLPRPPRSTPTTVMVPVLVPYVLIPAAALALQAPPMPLPPIAASGPGAGVGYLPAHSSEQIGVNAFAAREDLPPRPRSMVDYGGGGAGGAAGTRAAALPRRPHTTHAPPSYYRQYIEKQK</sequence>